<feature type="region of interest" description="Disordered" evidence="4">
    <location>
        <begin position="412"/>
        <end position="448"/>
    </location>
</feature>
<dbReference type="CDD" id="cd17256">
    <property type="entry name" value="RMtype1_S_EcoJA65PI-TRD1-CR1_like"/>
    <property type="match status" value="1"/>
</dbReference>
<feature type="domain" description="Type I restriction modification DNA specificity" evidence="5">
    <location>
        <begin position="5"/>
        <end position="178"/>
    </location>
</feature>
<comment type="similarity">
    <text evidence="1">Belongs to the type-I restriction system S methylase family.</text>
</comment>
<accession>A0A2W5DLY6</accession>
<dbReference type="CDD" id="cd17521">
    <property type="entry name" value="RMtype1_S_Sau13435ORF2165P_TRD2-CR2_like"/>
    <property type="match status" value="1"/>
</dbReference>
<dbReference type="PANTHER" id="PTHR43140:SF1">
    <property type="entry name" value="TYPE I RESTRICTION ENZYME ECOKI SPECIFICITY SUBUNIT"/>
    <property type="match status" value="1"/>
</dbReference>
<reference evidence="6 7" key="1">
    <citation type="submission" date="2017-08" db="EMBL/GenBank/DDBJ databases">
        <title>Infants hospitalized years apart are colonized by the same room-sourced microbial strains.</title>
        <authorList>
            <person name="Brooks B."/>
            <person name="Olm M.R."/>
            <person name="Firek B.A."/>
            <person name="Baker R."/>
            <person name="Thomas B.C."/>
            <person name="Morowitz M.J."/>
            <person name="Banfield J.F."/>
        </authorList>
    </citation>
    <scope>NUCLEOTIDE SEQUENCE [LARGE SCALE GENOMIC DNA]</scope>
    <source>
        <strain evidence="6">S2_012_000_R2_81</strain>
    </source>
</reference>
<dbReference type="SUPFAM" id="SSF116734">
    <property type="entry name" value="DNA methylase specificity domain"/>
    <property type="match status" value="2"/>
</dbReference>
<dbReference type="Gene3D" id="3.90.220.20">
    <property type="entry name" value="DNA methylase specificity domains"/>
    <property type="match status" value="2"/>
</dbReference>
<keyword evidence="2" id="KW-0680">Restriction system</keyword>
<protein>
    <submittedName>
        <fullName evidence="6">Restriction endonuclease subunit S</fullName>
    </submittedName>
</protein>
<dbReference type="InterPro" id="IPR044946">
    <property type="entry name" value="Restrct_endonuc_typeI_TRD_sf"/>
</dbReference>
<dbReference type="Proteomes" id="UP000249633">
    <property type="component" value="Unassembled WGS sequence"/>
</dbReference>
<sequence>MKTLPVGWTTAKLGDIAGKGQYGWTTKAAGAGSVQFLRTTDITKRSIDWHTVPWCEEEPADVAKYRLAPGDIVISRAGSVGFSKLLADVPGLVVFASYLIRFKPSDVLDARYLAAYLRSDSYWAAIASASAGIAVSNVNASSLAELEVPIAPRAEQRRIADKLDNVLARVDSVNDRLARVAPLLKRFRQSVLAAATSGKLTEDWRRLHQQPPVADLALQGICQIGRVITYGVVKLGDEVAGGTPCLRTSNVRWLRFELDGMKSIRPSLSAEYGRTILQGGEVLVNVRGTLGGVAVAAPEMKGWNVSREVAVVPVDLQKADPRFVALCVGSEEGQRWLTGVAKGVAYTGINIEDLRSLPLKLPTLLEQAEIVRRVELLFAYAARLETRLQAAQTAAERLTPALLAKAFRGELVPQDPNDEPASELLKRLTAQRPPARPRGRKPAARTSE</sequence>
<feature type="compositionally biased region" description="Basic residues" evidence="4">
    <location>
        <begin position="435"/>
        <end position="448"/>
    </location>
</feature>
<dbReference type="GO" id="GO:0004519">
    <property type="term" value="F:endonuclease activity"/>
    <property type="evidence" value="ECO:0007669"/>
    <property type="project" value="UniProtKB-KW"/>
</dbReference>
<dbReference type="PANTHER" id="PTHR43140">
    <property type="entry name" value="TYPE-1 RESTRICTION ENZYME ECOKI SPECIFICITY PROTEIN"/>
    <property type="match status" value="1"/>
</dbReference>
<evidence type="ECO:0000256" key="2">
    <source>
        <dbReference type="ARBA" id="ARBA00022747"/>
    </source>
</evidence>
<evidence type="ECO:0000256" key="3">
    <source>
        <dbReference type="ARBA" id="ARBA00023125"/>
    </source>
</evidence>
<dbReference type="InterPro" id="IPR051212">
    <property type="entry name" value="Type-I_RE_S_subunit"/>
</dbReference>
<feature type="domain" description="Type I restriction modification DNA specificity" evidence="5">
    <location>
        <begin position="263"/>
        <end position="389"/>
    </location>
</feature>
<dbReference type="Pfam" id="PF01420">
    <property type="entry name" value="Methylase_S"/>
    <property type="match status" value="2"/>
</dbReference>
<organism evidence="6 7">
    <name type="scientific">Roseateles depolymerans</name>
    <dbReference type="NCBI Taxonomy" id="76731"/>
    <lineage>
        <taxon>Bacteria</taxon>
        <taxon>Pseudomonadati</taxon>
        <taxon>Pseudomonadota</taxon>
        <taxon>Betaproteobacteria</taxon>
        <taxon>Burkholderiales</taxon>
        <taxon>Sphaerotilaceae</taxon>
        <taxon>Roseateles</taxon>
    </lineage>
</organism>
<evidence type="ECO:0000313" key="7">
    <source>
        <dbReference type="Proteomes" id="UP000249633"/>
    </source>
</evidence>
<evidence type="ECO:0000256" key="4">
    <source>
        <dbReference type="SAM" id="MobiDB-lite"/>
    </source>
</evidence>
<dbReference type="EMBL" id="QFOD01000015">
    <property type="protein sequence ID" value="PZP30127.1"/>
    <property type="molecule type" value="Genomic_DNA"/>
</dbReference>
<name>A0A2W5DLY6_9BURK</name>
<keyword evidence="3" id="KW-0238">DNA-binding</keyword>
<evidence type="ECO:0000259" key="5">
    <source>
        <dbReference type="Pfam" id="PF01420"/>
    </source>
</evidence>
<gene>
    <name evidence="6" type="ORF">DI603_15310</name>
</gene>
<keyword evidence="6" id="KW-0378">Hydrolase</keyword>
<evidence type="ECO:0000256" key="1">
    <source>
        <dbReference type="ARBA" id="ARBA00010923"/>
    </source>
</evidence>
<dbReference type="GO" id="GO:0009307">
    <property type="term" value="P:DNA restriction-modification system"/>
    <property type="evidence" value="ECO:0007669"/>
    <property type="project" value="UniProtKB-KW"/>
</dbReference>
<comment type="caution">
    <text evidence="6">The sequence shown here is derived from an EMBL/GenBank/DDBJ whole genome shotgun (WGS) entry which is preliminary data.</text>
</comment>
<evidence type="ECO:0000313" key="6">
    <source>
        <dbReference type="EMBL" id="PZP30127.1"/>
    </source>
</evidence>
<proteinExistence type="inferred from homology"/>
<dbReference type="GO" id="GO:0003677">
    <property type="term" value="F:DNA binding"/>
    <property type="evidence" value="ECO:0007669"/>
    <property type="project" value="UniProtKB-KW"/>
</dbReference>
<dbReference type="InterPro" id="IPR000055">
    <property type="entry name" value="Restrct_endonuc_typeI_TRD"/>
</dbReference>
<keyword evidence="6" id="KW-0255">Endonuclease</keyword>
<keyword evidence="6" id="KW-0540">Nuclease</keyword>
<dbReference type="AlphaFoldDB" id="A0A2W5DLY6"/>